<evidence type="ECO:0000256" key="1">
    <source>
        <dbReference type="SAM" id="Phobius"/>
    </source>
</evidence>
<feature type="transmembrane region" description="Helical" evidence="1">
    <location>
        <begin position="24"/>
        <end position="42"/>
    </location>
</feature>
<reference evidence="4 5" key="1">
    <citation type="journal article" date="2019" name="Nat. Med.">
        <title>A library of human gut bacterial isolates paired with longitudinal multiomics data enables mechanistic microbiome research.</title>
        <authorList>
            <person name="Poyet M."/>
            <person name="Groussin M."/>
            <person name="Gibbons S.M."/>
            <person name="Avila-Pacheco J."/>
            <person name="Jiang X."/>
            <person name="Kearney S.M."/>
            <person name="Perrotta A.R."/>
            <person name="Berdy B."/>
            <person name="Zhao S."/>
            <person name="Lieberman T.D."/>
            <person name="Swanson P.K."/>
            <person name="Smith M."/>
            <person name="Roesemann S."/>
            <person name="Alexander J.E."/>
            <person name="Rich S.A."/>
            <person name="Livny J."/>
            <person name="Vlamakis H."/>
            <person name="Clish C."/>
            <person name="Bullock K."/>
            <person name="Deik A."/>
            <person name="Scott J."/>
            <person name="Pierce K.A."/>
            <person name="Xavier R.J."/>
            <person name="Alm E.J."/>
        </authorList>
    </citation>
    <scope>NUCLEOTIDE SEQUENCE [LARGE SCALE GENOMIC DNA]</scope>
    <source>
        <strain evidence="3 4">BIOML-A1</strain>
        <strain evidence="2 5">BIOML-A2</strain>
    </source>
</reference>
<evidence type="ECO:0000313" key="5">
    <source>
        <dbReference type="Proteomes" id="UP000323567"/>
    </source>
</evidence>
<dbReference type="RefSeq" id="WP_022061796.1">
    <property type="nucleotide sequence ID" value="NZ_CATXTW010000003.1"/>
</dbReference>
<gene>
    <name evidence="3" type="ORF">F2Y07_00820</name>
    <name evidence="2" type="ORF">F2Y13_08590</name>
</gene>
<feature type="transmembrane region" description="Helical" evidence="1">
    <location>
        <begin position="129"/>
        <end position="150"/>
    </location>
</feature>
<keyword evidence="1" id="KW-0812">Transmembrane</keyword>
<evidence type="ECO:0000313" key="3">
    <source>
        <dbReference type="EMBL" id="KAA2378419.1"/>
    </source>
</evidence>
<evidence type="ECO:0000313" key="2">
    <source>
        <dbReference type="EMBL" id="KAA2370117.1"/>
    </source>
</evidence>
<dbReference type="EMBL" id="VVXJ01000001">
    <property type="protein sequence ID" value="KAA2378419.1"/>
    <property type="molecule type" value="Genomic_DNA"/>
</dbReference>
<evidence type="ECO:0000313" key="4">
    <source>
        <dbReference type="Proteomes" id="UP000322658"/>
    </source>
</evidence>
<keyword evidence="1" id="KW-1133">Transmembrane helix</keyword>
<dbReference type="EMBL" id="VVXK01000010">
    <property type="protein sequence ID" value="KAA2370117.1"/>
    <property type="molecule type" value="Genomic_DNA"/>
</dbReference>
<dbReference type="Proteomes" id="UP000323567">
    <property type="component" value="Unassembled WGS sequence"/>
</dbReference>
<dbReference type="AlphaFoldDB" id="A0A5B3H0R9"/>
<dbReference type="Proteomes" id="UP000322658">
    <property type="component" value="Unassembled WGS sequence"/>
</dbReference>
<proteinExistence type="predicted"/>
<protein>
    <submittedName>
        <fullName evidence="3">Uncharacterized protein</fullName>
    </submittedName>
</protein>
<name>A0A5B3H0R9_9BACT</name>
<feature type="transmembrane region" description="Helical" evidence="1">
    <location>
        <begin position="54"/>
        <end position="77"/>
    </location>
</feature>
<feature type="transmembrane region" description="Helical" evidence="1">
    <location>
        <begin position="218"/>
        <end position="238"/>
    </location>
</feature>
<organism evidence="3 4">
    <name type="scientific">Alistipes shahii</name>
    <dbReference type="NCBI Taxonomy" id="328814"/>
    <lineage>
        <taxon>Bacteria</taxon>
        <taxon>Pseudomonadati</taxon>
        <taxon>Bacteroidota</taxon>
        <taxon>Bacteroidia</taxon>
        <taxon>Bacteroidales</taxon>
        <taxon>Rikenellaceae</taxon>
        <taxon>Alistipes</taxon>
    </lineage>
</organism>
<feature type="transmembrane region" description="Helical" evidence="1">
    <location>
        <begin position="162"/>
        <end position="180"/>
    </location>
</feature>
<keyword evidence="1" id="KW-0472">Membrane</keyword>
<dbReference type="GeneID" id="92757709"/>
<comment type="caution">
    <text evidence="3">The sequence shown here is derived from an EMBL/GenBank/DDBJ whole genome shotgun (WGS) entry which is preliminary data.</text>
</comment>
<feature type="transmembrane region" description="Helical" evidence="1">
    <location>
        <begin position="97"/>
        <end position="117"/>
    </location>
</feature>
<accession>A0A5B3H0R9</accession>
<sequence>MNNSISFRRTVLYARKHYVENARYYGYGLLAILILLSVFAWFYGSWRSDPGEFRVTACFTMLGFMYYVTRLSCRNLYKRLPMVRSYTLPVTAAEKYLFIWFNTTVIATLLFSLVLWPVTAAADIPDGNIIRIMIYPTWLTIFTVQAGLLLACCWGKEYPMKIFLLLAGAFILFFIIYYWVLMPSDGLFVRIPFSEFTVNIHSDTARLSFPLRKQLPEYGAYTMIFGYWTLVSWVTGYFKLREKTLK</sequence>